<keyword evidence="1" id="KW-1133">Transmembrane helix</keyword>
<sequence length="137" mass="14543">MTWVLRATSALLLLATLAQGLLAGLFVTGDAHLLTIHSAVGSALCVVALVQVVAAVLERRWRKRTGGPLTWRPAFLSGVYLAMAVTQIGLGMARVVAPHMFLGVTMAAVAMLVLLIVLTESVWVDTTAAADYTKESR</sequence>
<evidence type="ECO:0008006" key="4">
    <source>
        <dbReference type="Google" id="ProtNLM"/>
    </source>
</evidence>
<feature type="transmembrane region" description="Helical" evidence="1">
    <location>
        <begin position="96"/>
        <end position="118"/>
    </location>
</feature>
<dbReference type="EMBL" id="JBHSBI010000033">
    <property type="protein sequence ID" value="MFC4014217.1"/>
    <property type="molecule type" value="Genomic_DNA"/>
</dbReference>
<feature type="transmembrane region" description="Helical" evidence="1">
    <location>
        <begin position="33"/>
        <end position="57"/>
    </location>
</feature>
<name>A0ABV8GPG7_9ACTN</name>
<protein>
    <recommendedName>
        <fullName evidence="4">Cytochrome b561 domain-containing protein</fullName>
    </recommendedName>
</protein>
<evidence type="ECO:0000313" key="2">
    <source>
        <dbReference type="EMBL" id="MFC4014217.1"/>
    </source>
</evidence>
<comment type="caution">
    <text evidence="2">The sequence shown here is derived from an EMBL/GenBank/DDBJ whole genome shotgun (WGS) entry which is preliminary data.</text>
</comment>
<reference evidence="3" key="1">
    <citation type="journal article" date="2019" name="Int. J. Syst. Evol. Microbiol.">
        <title>The Global Catalogue of Microorganisms (GCM) 10K type strain sequencing project: providing services to taxonomists for standard genome sequencing and annotation.</title>
        <authorList>
            <consortium name="The Broad Institute Genomics Platform"/>
            <consortium name="The Broad Institute Genome Sequencing Center for Infectious Disease"/>
            <person name="Wu L."/>
            <person name="Ma J."/>
        </authorList>
    </citation>
    <scope>NUCLEOTIDE SEQUENCE [LARGE SCALE GENOMIC DNA]</scope>
    <source>
        <strain evidence="3">TBRC 1276</strain>
    </source>
</reference>
<feature type="transmembrane region" description="Helical" evidence="1">
    <location>
        <begin position="69"/>
        <end position="90"/>
    </location>
</feature>
<keyword evidence="1" id="KW-0812">Transmembrane</keyword>
<organism evidence="2 3">
    <name type="scientific">Nonomuraea purpurea</name>
    <dbReference type="NCBI Taxonomy" id="1849276"/>
    <lineage>
        <taxon>Bacteria</taxon>
        <taxon>Bacillati</taxon>
        <taxon>Actinomycetota</taxon>
        <taxon>Actinomycetes</taxon>
        <taxon>Streptosporangiales</taxon>
        <taxon>Streptosporangiaceae</taxon>
        <taxon>Nonomuraea</taxon>
    </lineage>
</organism>
<dbReference type="RefSeq" id="WP_379534065.1">
    <property type="nucleotide sequence ID" value="NZ_JBHSBI010000033.1"/>
</dbReference>
<evidence type="ECO:0000256" key="1">
    <source>
        <dbReference type="SAM" id="Phobius"/>
    </source>
</evidence>
<keyword evidence="3" id="KW-1185">Reference proteome</keyword>
<dbReference type="Proteomes" id="UP001595851">
    <property type="component" value="Unassembled WGS sequence"/>
</dbReference>
<gene>
    <name evidence="2" type="ORF">ACFOY2_43815</name>
</gene>
<accession>A0ABV8GPG7</accession>
<proteinExistence type="predicted"/>
<evidence type="ECO:0000313" key="3">
    <source>
        <dbReference type="Proteomes" id="UP001595851"/>
    </source>
</evidence>
<keyword evidence="1" id="KW-0472">Membrane</keyword>